<evidence type="ECO:0000259" key="1">
    <source>
        <dbReference type="Pfam" id="PF04851"/>
    </source>
</evidence>
<dbReference type="GO" id="GO:0005524">
    <property type="term" value="F:ATP binding"/>
    <property type="evidence" value="ECO:0007669"/>
    <property type="project" value="InterPro"/>
</dbReference>
<dbReference type="AlphaFoldDB" id="A0A1M5W111"/>
<dbReference type="RefSeq" id="WP_073375715.1">
    <property type="nucleotide sequence ID" value="NZ_FQXS01000010.1"/>
</dbReference>
<dbReference type="InterPro" id="IPR045572">
    <property type="entry name" value="RE_endonuc_C"/>
</dbReference>
<dbReference type="Pfam" id="PF19778">
    <property type="entry name" value="RE_endonuc"/>
    <property type="match status" value="1"/>
</dbReference>
<feature type="domain" description="Type III restriction enzyme C-terminal endonuclease" evidence="2">
    <location>
        <begin position="921"/>
        <end position="1031"/>
    </location>
</feature>
<evidence type="ECO:0000259" key="2">
    <source>
        <dbReference type="Pfam" id="PF19778"/>
    </source>
</evidence>
<dbReference type="Proteomes" id="UP000184139">
    <property type="component" value="Unassembled WGS sequence"/>
</dbReference>
<proteinExistence type="predicted"/>
<evidence type="ECO:0000313" key="4">
    <source>
        <dbReference type="Proteomes" id="UP000184139"/>
    </source>
</evidence>
<dbReference type="EMBL" id="FQXS01000010">
    <property type="protein sequence ID" value="SHH81202.1"/>
    <property type="molecule type" value="Genomic_DNA"/>
</dbReference>
<dbReference type="GO" id="GO:0003677">
    <property type="term" value="F:DNA binding"/>
    <property type="evidence" value="ECO:0007669"/>
    <property type="project" value="InterPro"/>
</dbReference>
<dbReference type="STRING" id="1121409.SAMN02745124_02018"/>
<accession>A0A1M5W111</accession>
<protein>
    <submittedName>
        <fullName evidence="3">Type III restriction enzyme</fullName>
    </submittedName>
</protein>
<dbReference type="InterPro" id="IPR027417">
    <property type="entry name" value="P-loop_NTPase"/>
</dbReference>
<keyword evidence="4" id="KW-1185">Reference proteome</keyword>
<sequence length="1046" mass="118394">MKLKFKVQAYQTNAVESVVDCFAAQVNTTGIAYRIDPGVGKRDEQGQYQTSFLALSGFKNADIQLTDTQLLANIQAVQRRQNLPLSQALDDFHVKDSRKDIYVAAPAIYKKEAKTICPLHLDVEMETGTGKTYCYVKTFFEMNKRYGWTKFIVVVPSIAIREGVLKSLEITAEHFTESYGKKALFFAYNSKQLHHLESFSSDAGINVMVINIQAFNATGKDNRRIYDELDDFQSRKPIDVISSNRPILILDEPQKMEGKKTLEALAKFKPLMILRYSATHRTTHNKIHRLDALDAYNQKLVKKIAVRGIAVKGLAGTNAYLYLESIEISQKAPVARIEMEVRQGGGIKRIVKRLEQGKDLFVESNELDQYRGFVIAQIDANKDTVEFTNGHVLCAGDATGDITEMAIRRIQIREAIRAHLEKEQVLFAQGIKVLSLFFIDEVVKYRDYSQADEQGEYARIFEEEYERLRAEYLSLLPLDGGMYQEYLKGIPVGRTHNGYFSIDKKTKKLTDPSFKTRGEEAGLSDDVDAYDLILKDKERLLSFTEPVRFIFSHSALREGWDNPNVFVMCMLKHSDNTISRRQEVGRGLRISVNQHGDRMDNPATVHDVNILTVVASESYKDFVGNLQREISDSLSARPHKADEAYFTGKTITTETGTLEITLVLAKQIYKYLLKNDYTDDVDQVAEAYHEAKANGTLAALPPELASYAEQIFGLIDSVFSESQLPDVGDDRKPKTNPLNANFDKKEFKALWSRINQKAVYRVEFDSSELIRNSIQALDKELRVTPLQYTIQSGVQGNQITDGQLRSGDGFTLTNTSVETHNASIHSMVTYDLLGKVAESTQLTRKTIAEILSGVQTAVFKQFKQNPEHFIAESSRLINEQKATIIIERLSYDNITETHDIDIFTAGQSKQDFTKASEKLKNHIYDYVITDSKVEREFVKELDTSTEVVVYAKLPRGFLIPTPVGDYNPDWAISFKEGSVKHIYFVAETKGSMSSMELRAIEQTKIECARKFFAEVNRKIDPEHVKYDVVTDYGKLMEIIGAGGAYN</sequence>
<dbReference type="SUPFAM" id="SSF52540">
    <property type="entry name" value="P-loop containing nucleoside triphosphate hydrolases"/>
    <property type="match status" value="2"/>
</dbReference>
<name>A0A1M5W111_9BACT</name>
<dbReference type="Gene3D" id="3.40.50.300">
    <property type="entry name" value="P-loop containing nucleotide triphosphate hydrolases"/>
    <property type="match status" value="2"/>
</dbReference>
<organism evidence="3 4">
    <name type="scientific">Desulfofustis glycolicus DSM 9705</name>
    <dbReference type="NCBI Taxonomy" id="1121409"/>
    <lineage>
        <taxon>Bacteria</taxon>
        <taxon>Pseudomonadati</taxon>
        <taxon>Thermodesulfobacteriota</taxon>
        <taxon>Desulfobulbia</taxon>
        <taxon>Desulfobulbales</taxon>
        <taxon>Desulfocapsaceae</taxon>
        <taxon>Desulfofustis</taxon>
    </lineage>
</organism>
<feature type="domain" description="Helicase/UvrB N-terminal" evidence="1">
    <location>
        <begin position="123"/>
        <end position="280"/>
    </location>
</feature>
<dbReference type="Pfam" id="PF04851">
    <property type="entry name" value="ResIII"/>
    <property type="match status" value="1"/>
</dbReference>
<evidence type="ECO:0000313" key="3">
    <source>
        <dbReference type="EMBL" id="SHH81202.1"/>
    </source>
</evidence>
<reference evidence="3 4" key="1">
    <citation type="submission" date="2016-11" db="EMBL/GenBank/DDBJ databases">
        <authorList>
            <person name="Jaros S."/>
            <person name="Januszkiewicz K."/>
            <person name="Wedrychowicz H."/>
        </authorList>
    </citation>
    <scope>NUCLEOTIDE SEQUENCE [LARGE SCALE GENOMIC DNA]</scope>
    <source>
        <strain evidence="3 4">DSM 9705</strain>
    </source>
</reference>
<dbReference type="GO" id="GO:0015668">
    <property type="term" value="F:type III site-specific deoxyribonuclease activity"/>
    <property type="evidence" value="ECO:0007669"/>
    <property type="project" value="InterPro"/>
</dbReference>
<dbReference type="OrthoDB" id="9804145at2"/>
<dbReference type="InterPro" id="IPR006935">
    <property type="entry name" value="Helicase/UvrB_N"/>
</dbReference>
<gene>
    <name evidence="3" type="ORF">SAMN02745124_02018</name>
</gene>